<evidence type="ECO:0000256" key="1">
    <source>
        <dbReference type="SAM" id="MobiDB-lite"/>
    </source>
</evidence>
<dbReference type="Proteomes" id="UP000188604">
    <property type="component" value="Chromosome"/>
</dbReference>
<sequence length="161" mass="17460">MWEKRSFKARTLGSILPTVTQPAMRRNNGAAVRLLLDWPDIVGTALARETVPRRLSAGTLTVACSGPVAMELQHLAPQLIERINAHCGPNRTGPLFAQEQALVVRLKILQDATVAQPARPSPQAPPAPVTLPDMADGPLRDVLARLGGHVRHRRASARNKI</sequence>
<evidence type="ECO:0008006" key="4">
    <source>
        <dbReference type="Google" id="ProtNLM"/>
    </source>
</evidence>
<dbReference type="PANTHER" id="PTHR36456:SF1">
    <property type="entry name" value="UPF0232 PROTEIN SCO3875"/>
    <property type="match status" value="1"/>
</dbReference>
<dbReference type="PANTHER" id="PTHR36456">
    <property type="entry name" value="UPF0232 PROTEIN SCO3875"/>
    <property type="match status" value="1"/>
</dbReference>
<dbReference type="InterPro" id="IPR007922">
    <property type="entry name" value="DciA-like"/>
</dbReference>
<dbReference type="KEGG" id="nch:A0U93_10585"/>
<feature type="compositionally biased region" description="Pro residues" evidence="1">
    <location>
        <begin position="119"/>
        <end position="129"/>
    </location>
</feature>
<dbReference type="AlphaFoldDB" id="A0A1U9KUC4"/>
<accession>A0A1U9KUC4</accession>
<feature type="region of interest" description="Disordered" evidence="1">
    <location>
        <begin position="115"/>
        <end position="135"/>
    </location>
</feature>
<keyword evidence="3" id="KW-1185">Reference proteome</keyword>
<dbReference type="STRING" id="320497.A0U93_10585"/>
<gene>
    <name evidence="2" type="ORF">A0U93_10585</name>
</gene>
<reference evidence="2 3" key="1">
    <citation type="submission" date="2016-03" db="EMBL/GenBank/DDBJ databases">
        <title>Acetic acid bacteria sequencing.</title>
        <authorList>
            <person name="Brandt J."/>
            <person name="Jakob F."/>
            <person name="Vogel R.F."/>
        </authorList>
    </citation>
    <scope>NUCLEOTIDE SEQUENCE [LARGE SCALE GENOMIC DNA]</scope>
    <source>
        <strain evidence="2 3">NBRC 101099</strain>
    </source>
</reference>
<dbReference type="Pfam" id="PF05258">
    <property type="entry name" value="DciA"/>
    <property type="match status" value="1"/>
</dbReference>
<name>A0A1U9KUC4_9PROT</name>
<organism evidence="2 3">
    <name type="scientific">Neoasaia chiangmaiensis</name>
    <dbReference type="NCBI Taxonomy" id="320497"/>
    <lineage>
        <taxon>Bacteria</taxon>
        <taxon>Pseudomonadati</taxon>
        <taxon>Pseudomonadota</taxon>
        <taxon>Alphaproteobacteria</taxon>
        <taxon>Acetobacterales</taxon>
        <taxon>Acetobacteraceae</taxon>
        <taxon>Neoasaia</taxon>
    </lineage>
</organism>
<evidence type="ECO:0000313" key="3">
    <source>
        <dbReference type="Proteomes" id="UP000188604"/>
    </source>
</evidence>
<evidence type="ECO:0000313" key="2">
    <source>
        <dbReference type="EMBL" id="AQS89446.1"/>
    </source>
</evidence>
<protein>
    <recommendedName>
        <fullName evidence="4">DUF721 domain-containing protein</fullName>
    </recommendedName>
</protein>
<dbReference type="EMBL" id="CP014691">
    <property type="protein sequence ID" value="AQS89446.1"/>
    <property type="molecule type" value="Genomic_DNA"/>
</dbReference>
<proteinExistence type="predicted"/>